<dbReference type="OrthoDB" id="5371510at2759"/>
<feature type="compositionally biased region" description="Low complexity" evidence="1">
    <location>
        <begin position="885"/>
        <end position="898"/>
    </location>
</feature>
<proteinExistence type="predicted"/>
<dbReference type="STRING" id="1573173.A0A161X3F9"/>
<comment type="caution">
    <text evidence="2">The sequence shown here is derived from an EMBL/GenBank/DDBJ whole genome shotgun (WGS) entry which is preliminary data.</text>
</comment>
<dbReference type="AlphaFoldDB" id="A0A161X3F9"/>
<organism evidence="2 3">
    <name type="scientific">Colletotrichum incanum</name>
    <name type="common">Soybean anthracnose fungus</name>
    <dbReference type="NCBI Taxonomy" id="1573173"/>
    <lineage>
        <taxon>Eukaryota</taxon>
        <taxon>Fungi</taxon>
        <taxon>Dikarya</taxon>
        <taxon>Ascomycota</taxon>
        <taxon>Pezizomycotina</taxon>
        <taxon>Sordariomycetes</taxon>
        <taxon>Hypocreomycetidae</taxon>
        <taxon>Glomerellales</taxon>
        <taxon>Glomerellaceae</taxon>
        <taxon>Colletotrichum</taxon>
        <taxon>Colletotrichum spaethianum species complex</taxon>
    </lineage>
</organism>
<dbReference type="EMBL" id="LFIW01000022">
    <property type="protein sequence ID" value="KZL88296.1"/>
    <property type="molecule type" value="Genomic_DNA"/>
</dbReference>
<feature type="region of interest" description="Disordered" evidence="1">
    <location>
        <begin position="826"/>
        <end position="911"/>
    </location>
</feature>
<evidence type="ECO:0000256" key="1">
    <source>
        <dbReference type="SAM" id="MobiDB-lite"/>
    </source>
</evidence>
<evidence type="ECO:0000313" key="2">
    <source>
        <dbReference type="EMBL" id="KZL88296.1"/>
    </source>
</evidence>
<protein>
    <submittedName>
        <fullName evidence="2">Uncharacterized protein</fullName>
    </submittedName>
</protein>
<feature type="compositionally biased region" description="Polar residues" evidence="1">
    <location>
        <begin position="827"/>
        <end position="840"/>
    </location>
</feature>
<dbReference type="Proteomes" id="UP000076584">
    <property type="component" value="Unassembled WGS sequence"/>
</dbReference>
<accession>A0A161X3F9</accession>
<feature type="region of interest" description="Disordered" evidence="1">
    <location>
        <begin position="23"/>
        <end position="62"/>
    </location>
</feature>
<feature type="compositionally biased region" description="Acidic residues" evidence="1">
    <location>
        <begin position="899"/>
        <end position="911"/>
    </location>
</feature>
<reference evidence="2 3" key="1">
    <citation type="submission" date="2015-06" db="EMBL/GenBank/DDBJ databases">
        <title>Survival trade-offs in plant roots during colonization by closely related pathogenic and mutualistic fungi.</title>
        <authorList>
            <person name="Hacquard S."/>
            <person name="Kracher B."/>
            <person name="Hiruma K."/>
            <person name="Weinman A."/>
            <person name="Muench P."/>
            <person name="Garrido Oter R."/>
            <person name="Ver Loren van Themaat E."/>
            <person name="Dallerey J.-F."/>
            <person name="Damm U."/>
            <person name="Henrissat B."/>
            <person name="Lespinet O."/>
            <person name="Thon M."/>
            <person name="Kemen E."/>
            <person name="McHardy A.C."/>
            <person name="Schulze-Lefert P."/>
            <person name="O'Connell R.J."/>
        </authorList>
    </citation>
    <scope>NUCLEOTIDE SEQUENCE [LARGE SCALE GENOMIC DNA]</scope>
    <source>
        <strain evidence="2 3">MAFF 238704</strain>
    </source>
</reference>
<gene>
    <name evidence="2" type="ORF">CI238_01143</name>
</gene>
<keyword evidence="3" id="KW-1185">Reference proteome</keyword>
<sequence>MDTQQDDIASSFPVFRDWWEEPLEDEPVHDQAGSAPRDGNGAENLDLTEAADPAPERRFSSHENWRAARRDMTYIEGRRYSQFILHDIQSELHEGDTLIFVDFPTTSKPSESVDCFFYAWNSVQFRMHSGKLLGTGSSKFAEMLNPTYQFRIRRRRKLVNRLPEGVKYVLDLTPPSEGDELVFQMTEVSLTPGIINWWTAYDKHDVDDFIVSGHDDICFCWRDRKPDEADDLDSTIEKAPAAEANRDQTQRRDFIMDRATEWAISQSLRETMPENARPRQRLYTSTKGLAAKVLEKISKGDFTSELGPAYRQIPDYCPVRHRVNILRLMCLIAGKQVLVDSAPRVWTLVAVSKILDCTSMLRDVVLQWIMSHNNTVFLEVLPEESLQIGVALKLDQITRSAFRILVNELALEEAAGPNGTPKAAAYTVFGRKRHDPGDDLNNLIQHAARAMVERVSWPVNQLVSETIFDDLGVAEWLRLQNLIGMLSSCPNDIIFQRAKDSALVLARSLKNTWKNHVVYNLVKKPLHADLLTNADDHRATYVDVRHFNRLEVVYNQFNNVQKALCSFMYETVGNRWASIACIFSEAYMHPSFNRLASDLWVILKELLRQYPELARDPAWKALLHLPRNASAVIDAKPNVDSLSDGANHAFDPRAFEAPLQDFLRPFYRECARADFEIRMNLTPHLLLNLHHNEFKFLPLWAGGNDDGTGGVFEHSLPPAVYGPAGPGPAYHTGVTIPSDASSTAGSVGSVLRQLRLEGGSTIGPGSVDVQDGTSTVFNPNKVVADDQSIRTESFTDGESVYGNAKYAVPVDGQSIADAIGTVVLDNTPDQSDSGTNFNLETNDDMDEVMTEIGPDESRSREESPEYVVTSSGTHHMLTSGGKPPSTATSTSGASSSSLLDDDDDDDDLVIV</sequence>
<evidence type="ECO:0000313" key="3">
    <source>
        <dbReference type="Proteomes" id="UP000076584"/>
    </source>
</evidence>
<name>A0A161X3F9_COLIC</name>